<dbReference type="EMBL" id="VJXX01000004">
    <property type="protein sequence ID" value="MPY11481.1"/>
    <property type="molecule type" value="Genomic_DNA"/>
</dbReference>
<protein>
    <submittedName>
        <fullName evidence="1">MmcQ/YjbR family DNA-binding protein</fullName>
    </submittedName>
</protein>
<dbReference type="Gene3D" id="3.90.1150.30">
    <property type="match status" value="1"/>
</dbReference>
<proteinExistence type="predicted"/>
<dbReference type="AlphaFoldDB" id="A0A7X1NR63"/>
<dbReference type="InterPro" id="IPR038056">
    <property type="entry name" value="YjbR-like_sf"/>
</dbReference>
<keyword evidence="1" id="KW-0238">DNA-binding</keyword>
<dbReference type="Pfam" id="PF04237">
    <property type="entry name" value="YjbR"/>
    <property type="match status" value="1"/>
</dbReference>
<dbReference type="Proteomes" id="UP000326464">
    <property type="component" value="Unassembled WGS sequence"/>
</dbReference>
<dbReference type="GO" id="GO:0003677">
    <property type="term" value="F:DNA binding"/>
    <property type="evidence" value="ECO:0007669"/>
    <property type="project" value="UniProtKB-KW"/>
</dbReference>
<dbReference type="InterPro" id="IPR058532">
    <property type="entry name" value="YjbR/MT2646/Rv2570-like"/>
</dbReference>
<dbReference type="OrthoDB" id="954305at2"/>
<evidence type="ECO:0000313" key="1">
    <source>
        <dbReference type="EMBL" id="MPY11481.1"/>
    </source>
</evidence>
<dbReference type="SUPFAM" id="SSF142906">
    <property type="entry name" value="YjbR-like"/>
    <property type="match status" value="1"/>
</dbReference>
<name>A0A7X1NR63_9MICC</name>
<comment type="caution">
    <text evidence="1">The sequence shown here is derived from an EMBL/GenBank/DDBJ whole genome shotgun (WGS) entry which is preliminary data.</text>
</comment>
<accession>A0A7X1NR63</accession>
<reference evidence="2" key="1">
    <citation type="submission" date="2019-07" db="EMBL/GenBank/DDBJ databases">
        <title>Arthrobacter KR32 sp. nov., isolated from mountain cheese made of cows milk.</title>
        <authorList>
            <person name="Flegler A."/>
        </authorList>
    </citation>
    <scope>NUCLEOTIDE SEQUENCE [LARGE SCALE GENOMIC DNA]</scope>
    <source>
        <strain evidence="2">KR32</strain>
    </source>
</reference>
<dbReference type="RefSeq" id="WP_152816113.1">
    <property type="nucleotide sequence ID" value="NZ_VJXX01000004.1"/>
</dbReference>
<keyword evidence="2" id="KW-1185">Reference proteome</keyword>
<evidence type="ECO:0000313" key="2">
    <source>
        <dbReference type="Proteomes" id="UP000326464"/>
    </source>
</evidence>
<organism evidence="1 2">
    <name type="scientific">Arthrobacter bussei</name>
    <dbReference type="NCBI Taxonomy" id="2594179"/>
    <lineage>
        <taxon>Bacteria</taxon>
        <taxon>Bacillati</taxon>
        <taxon>Actinomycetota</taxon>
        <taxon>Actinomycetes</taxon>
        <taxon>Micrococcales</taxon>
        <taxon>Micrococcaceae</taxon>
        <taxon>Arthrobacter</taxon>
    </lineage>
</organism>
<gene>
    <name evidence="1" type="ORF">FNH21_12260</name>
</gene>
<sequence>MVSEHDVRSTCLALPGTTERLSWSRPAWFASTLFARMWDDTVLTVKTGERDALLAGQPGAFFVHPHHARYPSLVLVRLGRIGGDELTELIEESYRIAGTRTP</sequence>